<feature type="transmembrane region" description="Helical" evidence="1">
    <location>
        <begin position="50"/>
        <end position="71"/>
    </location>
</feature>
<proteinExistence type="predicted"/>
<keyword evidence="1" id="KW-0812">Transmembrane</keyword>
<dbReference type="RefSeq" id="WP_000779678.1">
    <property type="nucleotide sequence ID" value="NZ_JAWQCK010000004.1"/>
</dbReference>
<evidence type="ECO:0000256" key="1">
    <source>
        <dbReference type="SAM" id="Phobius"/>
    </source>
</evidence>
<dbReference type="EMBL" id="JAWQCK010000004">
    <property type="protein sequence ID" value="MDW9207776.1"/>
    <property type="molecule type" value="Genomic_DNA"/>
</dbReference>
<dbReference type="EMBL" id="JAWQCK010000004">
    <property type="protein sequence ID" value="MDW9207741.1"/>
    <property type="molecule type" value="Genomic_DNA"/>
</dbReference>
<protein>
    <submittedName>
        <fullName evidence="3">Uncharacterized protein</fullName>
    </submittedName>
</protein>
<comment type="caution">
    <text evidence="3">The sequence shown here is derived from an EMBL/GenBank/DDBJ whole genome shotgun (WGS) entry which is preliminary data.</text>
</comment>
<reference evidence="3 4" key="1">
    <citation type="submission" date="2023-10" db="EMBL/GenBank/DDBJ databases">
        <title>Draft Genome Sequence of Bacillus thuringiensis serovar. toumanoffi 4059: Identification of a Novel Cry Protein Candidate.</title>
        <authorList>
            <person name="Murdoch R.W."/>
            <person name="Gemler B."/>
            <person name="Heater B.S."/>
        </authorList>
    </citation>
    <scope>NUCLEOTIDE SEQUENCE [LARGE SCALE GENOMIC DNA]</scope>
    <source>
        <strain evidence="3 4">4059</strain>
    </source>
</reference>
<feature type="transmembrane region" description="Helical" evidence="1">
    <location>
        <begin position="12"/>
        <end position="30"/>
    </location>
</feature>
<evidence type="ECO:0000313" key="2">
    <source>
        <dbReference type="EMBL" id="MDW9207741.1"/>
    </source>
</evidence>
<organism evidence="3 4">
    <name type="scientific">Bacillus thuringiensis serovar toumanoffi</name>
    <dbReference type="NCBI Taxonomy" id="180862"/>
    <lineage>
        <taxon>Bacteria</taxon>
        <taxon>Bacillati</taxon>
        <taxon>Bacillota</taxon>
        <taxon>Bacilli</taxon>
        <taxon>Bacillales</taxon>
        <taxon>Bacillaceae</taxon>
        <taxon>Bacillus</taxon>
        <taxon>Bacillus cereus group</taxon>
    </lineage>
</organism>
<dbReference type="Proteomes" id="UP001272716">
    <property type="component" value="Unassembled WGS sequence"/>
</dbReference>
<dbReference type="AlphaFoldDB" id="A0ABD5HS70"/>
<evidence type="ECO:0000313" key="3">
    <source>
        <dbReference type="EMBL" id="MDW9207776.1"/>
    </source>
</evidence>
<keyword evidence="1" id="KW-1133">Transmembrane helix</keyword>
<gene>
    <name evidence="2" type="ORF">BTTOUR_02775</name>
    <name evidence="3" type="ORF">BTTOUR_02950</name>
</gene>
<sequence>MKLVEIEERIDIFEKLLTLFSTALFVPGVYNLLVKIFDFPKLITGTLGKFLVIIYVLLIFIFWSRSMFNLVKLKRKKRKILEMNDRSG</sequence>
<keyword evidence="1" id="KW-0472">Membrane</keyword>
<evidence type="ECO:0000313" key="4">
    <source>
        <dbReference type="Proteomes" id="UP001272716"/>
    </source>
</evidence>
<name>A0ABD5HS70_BACTU</name>
<accession>A0ABD5HS70</accession>